<dbReference type="STRING" id="51031.W2TQ83"/>
<reference evidence="3" key="1">
    <citation type="journal article" date="2014" name="Nat. Genet.">
        <title>Genome of the human hookworm Necator americanus.</title>
        <authorList>
            <person name="Tang Y.T."/>
            <person name="Gao X."/>
            <person name="Rosa B.A."/>
            <person name="Abubucker S."/>
            <person name="Hallsworth-Pepin K."/>
            <person name="Martin J."/>
            <person name="Tyagi R."/>
            <person name="Heizer E."/>
            <person name="Zhang X."/>
            <person name="Bhonagiri-Palsikar V."/>
            <person name="Minx P."/>
            <person name="Warren W.C."/>
            <person name="Wang Q."/>
            <person name="Zhan B."/>
            <person name="Hotez P.J."/>
            <person name="Sternberg P.W."/>
            <person name="Dougall A."/>
            <person name="Gaze S.T."/>
            <person name="Mulvenna J."/>
            <person name="Sotillo J."/>
            <person name="Ranganathan S."/>
            <person name="Rabelo E.M."/>
            <person name="Wilson R.K."/>
            <person name="Felgner P.L."/>
            <person name="Bethony J."/>
            <person name="Hawdon J.M."/>
            <person name="Gasser R.B."/>
            <person name="Loukas A."/>
            <person name="Mitreva M."/>
        </authorList>
    </citation>
    <scope>NUCLEOTIDE SEQUENCE [LARGE SCALE GENOMIC DNA]</scope>
</reference>
<evidence type="ECO:0000256" key="1">
    <source>
        <dbReference type="SAM" id="Phobius"/>
    </source>
</evidence>
<keyword evidence="1" id="KW-1133">Transmembrane helix</keyword>
<evidence type="ECO:0000313" key="2">
    <source>
        <dbReference type="EMBL" id="ETN84235.1"/>
    </source>
</evidence>
<organism evidence="2 3">
    <name type="scientific">Necator americanus</name>
    <name type="common">Human hookworm</name>
    <dbReference type="NCBI Taxonomy" id="51031"/>
    <lineage>
        <taxon>Eukaryota</taxon>
        <taxon>Metazoa</taxon>
        <taxon>Ecdysozoa</taxon>
        <taxon>Nematoda</taxon>
        <taxon>Chromadorea</taxon>
        <taxon>Rhabditida</taxon>
        <taxon>Rhabditina</taxon>
        <taxon>Rhabditomorpha</taxon>
        <taxon>Strongyloidea</taxon>
        <taxon>Ancylostomatidae</taxon>
        <taxon>Bunostominae</taxon>
        <taxon>Necator</taxon>
    </lineage>
</organism>
<keyword evidence="1" id="KW-0472">Membrane</keyword>
<dbReference type="OrthoDB" id="999962at2759"/>
<evidence type="ECO:0000313" key="3">
    <source>
        <dbReference type="Proteomes" id="UP000053676"/>
    </source>
</evidence>
<dbReference type="Proteomes" id="UP000053676">
    <property type="component" value="Unassembled WGS sequence"/>
</dbReference>
<gene>
    <name evidence="2" type="ORF">NECAME_06979</name>
</gene>
<dbReference type="KEGG" id="nai:NECAME_06979"/>
<feature type="transmembrane region" description="Helical" evidence="1">
    <location>
        <begin position="66"/>
        <end position="84"/>
    </location>
</feature>
<keyword evidence="1" id="KW-0812">Transmembrane</keyword>
<feature type="non-terminal residue" evidence="2">
    <location>
        <position position="1"/>
    </location>
</feature>
<feature type="transmembrane region" description="Helical" evidence="1">
    <location>
        <begin position="25"/>
        <end position="46"/>
    </location>
</feature>
<dbReference type="AlphaFoldDB" id="W2TQ83"/>
<proteinExistence type="predicted"/>
<protein>
    <submittedName>
        <fullName evidence="2">Uncharacterized protein</fullName>
    </submittedName>
</protein>
<keyword evidence="3" id="KW-1185">Reference proteome</keyword>
<sequence>YLKNDSFPPSFPTFESGHFIAVRLCLYYILLFFPAMLAQTVAATLAGCVGCQAGVEMLQREVKNSLNLLTLATCIFVSLEGLIFHSKMLRVKQAIPT</sequence>
<name>W2TQ83_NECAM</name>
<accession>W2TQ83</accession>
<feature type="non-terminal residue" evidence="2">
    <location>
        <position position="97"/>
    </location>
</feature>
<dbReference type="EMBL" id="KI657988">
    <property type="protein sequence ID" value="ETN84235.1"/>
    <property type="molecule type" value="Genomic_DNA"/>
</dbReference>